<gene>
    <name evidence="1" type="ORF">Pflav_085840</name>
</gene>
<name>A0A6F8Y7S7_9ACTN</name>
<sequence>MTMDRLVKVDLEYGARPLADVLDAVERRAAQPLDGIFLDRAPGDQAGLGGVALAVRAARRAGFGLVVLNPGGPVDQAYRALGAPICVFDGDWADYQRWTGEGAAPGDGHLVYGVPAAHAEAARELMEWRGAGFGVVAETRTW</sequence>
<evidence type="ECO:0000313" key="2">
    <source>
        <dbReference type="Proteomes" id="UP000502508"/>
    </source>
</evidence>
<organism evidence="1 2">
    <name type="scientific">Phytohabitans flavus</name>
    <dbReference type="NCBI Taxonomy" id="1076124"/>
    <lineage>
        <taxon>Bacteria</taxon>
        <taxon>Bacillati</taxon>
        <taxon>Actinomycetota</taxon>
        <taxon>Actinomycetes</taxon>
        <taxon>Micromonosporales</taxon>
        <taxon>Micromonosporaceae</taxon>
    </lineage>
</organism>
<protein>
    <submittedName>
        <fullName evidence="1">Uncharacterized protein</fullName>
    </submittedName>
</protein>
<dbReference type="Proteomes" id="UP000502508">
    <property type="component" value="Chromosome"/>
</dbReference>
<dbReference type="InterPro" id="IPR021986">
    <property type="entry name" value="Spherulin4"/>
</dbReference>
<proteinExistence type="predicted"/>
<dbReference type="KEGG" id="pfla:Pflav_085840"/>
<accession>A0A6F8Y7S7</accession>
<keyword evidence="2" id="KW-1185">Reference proteome</keyword>
<reference evidence="1 2" key="1">
    <citation type="submission" date="2020-03" db="EMBL/GenBank/DDBJ databases">
        <title>Whole genome shotgun sequence of Phytohabitans flavus NBRC 107702.</title>
        <authorList>
            <person name="Komaki H."/>
            <person name="Tamura T."/>
        </authorList>
    </citation>
    <scope>NUCLEOTIDE SEQUENCE [LARGE SCALE GENOMIC DNA]</scope>
    <source>
        <strain evidence="1 2">NBRC 107702</strain>
    </source>
</reference>
<evidence type="ECO:0000313" key="1">
    <source>
        <dbReference type="EMBL" id="BCB82174.1"/>
    </source>
</evidence>
<dbReference type="Pfam" id="PF12138">
    <property type="entry name" value="Spherulin4"/>
    <property type="match status" value="1"/>
</dbReference>
<dbReference type="RefSeq" id="WP_173041798.1">
    <property type="nucleotide sequence ID" value="NZ_AP022870.1"/>
</dbReference>
<dbReference type="EMBL" id="AP022870">
    <property type="protein sequence ID" value="BCB82174.1"/>
    <property type="molecule type" value="Genomic_DNA"/>
</dbReference>
<dbReference type="AlphaFoldDB" id="A0A6F8Y7S7"/>
<reference evidence="1 2" key="2">
    <citation type="submission" date="2020-03" db="EMBL/GenBank/DDBJ databases">
        <authorList>
            <person name="Ichikawa N."/>
            <person name="Kimura A."/>
            <person name="Kitahashi Y."/>
            <person name="Uohara A."/>
        </authorList>
    </citation>
    <scope>NUCLEOTIDE SEQUENCE [LARGE SCALE GENOMIC DNA]</scope>
    <source>
        <strain evidence="1 2">NBRC 107702</strain>
    </source>
</reference>